<organism evidence="1 2">
    <name type="scientific">Prauserella alba</name>
    <dbReference type="NCBI Taxonomy" id="176898"/>
    <lineage>
        <taxon>Bacteria</taxon>
        <taxon>Bacillati</taxon>
        <taxon>Actinomycetota</taxon>
        <taxon>Actinomycetes</taxon>
        <taxon>Pseudonocardiales</taxon>
        <taxon>Pseudonocardiaceae</taxon>
        <taxon>Prauserella</taxon>
    </lineage>
</organism>
<sequence length="84" mass="8723">MASLRDAMRTSCGDLVGREDAVGLSPTCLMLGFGMLGSLRAGSLRAGSLRARAPACQGSCVPELLHAGAPNADNSTLWKFDSVR</sequence>
<protein>
    <submittedName>
        <fullName evidence="1">Uncharacterized protein</fullName>
    </submittedName>
</protein>
<proteinExistence type="predicted"/>
<accession>A0ABN1VC37</accession>
<evidence type="ECO:0000313" key="2">
    <source>
        <dbReference type="Proteomes" id="UP001500467"/>
    </source>
</evidence>
<dbReference type="EMBL" id="BAAALM010000006">
    <property type="protein sequence ID" value="GAA1201524.1"/>
    <property type="molecule type" value="Genomic_DNA"/>
</dbReference>
<gene>
    <name evidence="1" type="ORF">GCM10009675_17780</name>
</gene>
<evidence type="ECO:0000313" key="1">
    <source>
        <dbReference type="EMBL" id="GAA1201524.1"/>
    </source>
</evidence>
<name>A0ABN1VC37_9PSEU</name>
<reference evidence="1 2" key="1">
    <citation type="journal article" date="2019" name="Int. J. Syst. Evol. Microbiol.">
        <title>The Global Catalogue of Microorganisms (GCM) 10K type strain sequencing project: providing services to taxonomists for standard genome sequencing and annotation.</title>
        <authorList>
            <consortium name="The Broad Institute Genomics Platform"/>
            <consortium name="The Broad Institute Genome Sequencing Center for Infectious Disease"/>
            <person name="Wu L."/>
            <person name="Ma J."/>
        </authorList>
    </citation>
    <scope>NUCLEOTIDE SEQUENCE [LARGE SCALE GENOMIC DNA]</scope>
    <source>
        <strain evidence="1 2">JCM 13022</strain>
    </source>
</reference>
<dbReference type="Proteomes" id="UP001500467">
    <property type="component" value="Unassembled WGS sequence"/>
</dbReference>
<keyword evidence="2" id="KW-1185">Reference proteome</keyword>
<comment type="caution">
    <text evidence="1">The sequence shown here is derived from an EMBL/GenBank/DDBJ whole genome shotgun (WGS) entry which is preliminary data.</text>
</comment>